<dbReference type="Proteomes" id="UP000198875">
    <property type="component" value="Unassembled WGS sequence"/>
</dbReference>
<dbReference type="Pfam" id="PF00561">
    <property type="entry name" value="Abhydrolase_1"/>
    <property type="match status" value="1"/>
</dbReference>
<proteinExistence type="predicted"/>
<dbReference type="GO" id="GO:0046503">
    <property type="term" value="P:glycerolipid catabolic process"/>
    <property type="evidence" value="ECO:0007669"/>
    <property type="project" value="TreeGrafter"/>
</dbReference>
<dbReference type="OrthoDB" id="8957634at2"/>
<dbReference type="PANTHER" id="PTHR43433:SF5">
    <property type="entry name" value="AB HYDROLASE-1 DOMAIN-CONTAINING PROTEIN"/>
    <property type="match status" value="1"/>
</dbReference>
<dbReference type="InterPro" id="IPR050471">
    <property type="entry name" value="AB_hydrolase"/>
</dbReference>
<dbReference type="InterPro" id="IPR029058">
    <property type="entry name" value="AB_hydrolase_fold"/>
</dbReference>
<sequence length="303" mass="32937">MPELTAYHNGIRLCFEHTGRVGDPLLLIAGLAADMHYWHDDFCAALVQKGFQVARFDNRDSGRSTHLDAVSAPSRRAARRDPAAAPYSLEDMAEDVVAVLDALGWASAHIVGHSMGAMIAQRLAIGYSTRVRSLTCISTTPFPDIGRLSVMTMLRLSWAAPGVLTGKPPRGPAEAGELLVRQHRVIGSPGYRLDEGWLRHLGELMYARGGFDPAARARQTAAMMAGTDRRPDLAHLRIPSVILHGQQDRLIRPNGGRATADAIPGAELVLLPRMGHDLPKPLWPPIIEQIKNVADRARAVSPS</sequence>
<organism evidence="2 3">
    <name type="scientific">Mycobacterium bohemicum DSM 44277</name>
    <dbReference type="NCBI Taxonomy" id="1236609"/>
    <lineage>
        <taxon>Bacteria</taxon>
        <taxon>Bacillati</taxon>
        <taxon>Actinomycetota</taxon>
        <taxon>Actinomycetes</taxon>
        <taxon>Mycobacteriales</taxon>
        <taxon>Mycobacteriaceae</taxon>
        <taxon>Mycobacterium</taxon>
    </lineage>
</organism>
<dbReference type="InterPro" id="IPR000073">
    <property type="entry name" value="AB_hydrolase_1"/>
</dbReference>
<evidence type="ECO:0000313" key="2">
    <source>
        <dbReference type="EMBL" id="CPR13207.1"/>
    </source>
</evidence>
<protein>
    <submittedName>
        <fullName evidence="2">Alpha/beta hydrolase fold protein</fullName>
    </submittedName>
</protein>
<dbReference type="AlphaFoldDB" id="A0A0U0WEJ6"/>
<evidence type="ECO:0000313" key="3">
    <source>
        <dbReference type="Proteomes" id="UP000198875"/>
    </source>
</evidence>
<accession>A0A0U0WEJ6</accession>
<dbReference type="SUPFAM" id="SSF53474">
    <property type="entry name" value="alpha/beta-Hydrolases"/>
    <property type="match status" value="1"/>
</dbReference>
<keyword evidence="2" id="KW-0378">Hydrolase</keyword>
<dbReference type="PANTHER" id="PTHR43433">
    <property type="entry name" value="HYDROLASE, ALPHA/BETA FOLD FAMILY PROTEIN"/>
    <property type="match status" value="1"/>
</dbReference>
<dbReference type="Gene3D" id="3.40.50.1820">
    <property type="entry name" value="alpha/beta hydrolase"/>
    <property type="match status" value="1"/>
</dbReference>
<dbReference type="EMBL" id="CSTD01000006">
    <property type="protein sequence ID" value="CPR13207.1"/>
    <property type="molecule type" value="Genomic_DNA"/>
</dbReference>
<dbReference type="GO" id="GO:0004806">
    <property type="term" value="F:triacylglycerol lipase activity"/>
    <property type="evidence" value="ECO:0007669"/>
    <property type="project" value="TreeGrafter"/>
</dbReference>
<feature type="domain" description="AB hydrolase-1" evidence="1">
    <location>
        <begin position="24"/>
        <end position="277"/>
    </location>
</feature>
<gene>
    <name evidence="2" type="ORF">BN971_04514</name>
</gene>
<dbReference type="RefSeq" id="WP_085180580.1">
    <property type="nucleotide sequence ID" value="NZ_CSTD01000006.1"/>
</dbReference>
<evidence type="ECO:0000259" key="1">
    <source>
        <dbReference type="Pfam" id="PF00561"/>
    </source>
</evidence>
<name>A0A0U0WEJ6_MYCBE</name>
<reference evidence="2 3" key="1">
    <citation type="submission" date="2015-03" db="EMBL/GenBank/DDBJ databases">
        <authorList>
            <person name="Murphy D."/>
        </authorList>
    </citation>
    <scope>NUCLEOTIDE SEQUENCE [LARGE SCALE GENOMIC DNA]</scope>
    <source>
        <strain evidence="2 3">DSM 44277</strain>
    </source>
</reference>